<dbReference type="EMBL" id="AP024416">
    <property type="protein sequence ID" value="BCR83550.1"/>
    <property type="molecule type" value="Genomic_DNA"/>
</dbReference>
<sequence length="663" mass="75169">MLIMDSNFSSPPSQSFFPPPSSSPSPPLSVSSTLPSATRRQYTALIMLGPCTYERGNYRCQCTQGIVPGVNTSNLNDAQTCDTCLHPIAMHLDYAPPGPSAPSTATALAPSSSASSSNIPSKITEPYNLSSWIYPRTKLVNELIHRLHYYHIIRVRGTPASGKTTVMNLVVNQLLENYGKEKPIHVLTDWNESKVDGKGGWGAYLKHKTGVHGNQWLTYPAYLVIDEAQVSYWDAELWTDFFKRIVPLVSPYILLFTSYGSPGRGFVGFSEKRHTQTPLIFAPEQQISLRADENIRYYDPWRADLSLTPVGLLLDQDEALEVVTLITKHMQPRPSLTEDLKKGLALFSGGHIGLLESLLRALHGVSDIYDHVRKGRMLYWKTVARALFGRPRALFGRLSGQPFARGLPRPDQVQSSDAIRVFRRAILRDGVFRSEAEKKDRGFQQALENICRNGWLHEEKLGRDSHYVFASRVHWWYCNMLYMATECDNEIKHSTPLDLAIDAIRHFRPSQLADAPRSSTTPAEDQYQKEFYRCLIPILSGHLILSPEFGIGEATKGGGMIDFFIEQKNWGFELLRDRDRLVEHMKRFEPDGQYYSMIKSGEMKEYIVLDFRISQPTKARPEYAHRLYHVVFSERYRQVDILEGGTLSSVSSFTLLENPDPLD</sequence>
<dbReference type="KEGG" id="ache:ACHE_10952S"/>
<evidence type="ECO:0000313" key="2">
    <source>
        <dbReference type="EMBL" id="BCR83550.1"/>
    </source>
</evidence>
<feature type="compositionally biased region" description="Low complexity" evidence="1">
    <location>
        <begin position="1"/>
        <end position="16"/>
    </location>
</feature>
<feature type="compositionally biased region" description="Pro residues" evidence="1">
    <location>
        <begin position="17"/>
        <end position="27"/>
    </location>
</feature>
<keyword evidence="3" id="KW-1185">Reference proteome</keyword>
<name>A0A7R7VEX3_ASPCH</name>
<evidence type="ECO:0000256" key="1">
    <source>
        <dbReference type="SAM" id="MobiDB-lite"/>
    </source>
</evidence>
<feature type="region of interest" description="Disordered" evidence="1">
    <location>
        <begin position="1"/>
        <end position="34"/>
    </location>
</feature>
<feature type="compositionally biased region" description="Low complexity" evidence="1">
    <location>
        <begin position="101"/>
        <end position="120"/>
    </location>
</feature>
<gene>
    <name evidence="2" type="ORF">ACHE_10952S</name>
</gene>
<organism evidence="2 3">
    <name type="scientific">Aspergillus chevalieri</name>
    <name type="common">Eurotium chevalieri</name>
    <dbReference type="NCBI Taxonomy" id="182096"/>
    <lineage>
        <taxon>Eukaryota</taxon>
        <taxon>Fungi</taxon>
        <taxon>Dikarya</taxon>
        <taxon>Ascomycota</taxon>
        <taxon>Pezizomycotina</taxon>
        <taxon>Eurotiomycetes</taxon>
        <taxon>Eurotiomycetidae</taxon>
        <taxon>Eurotiales</taxon>
        <taxon>Aspergillaceae</taxon>
        <taxon>Aspergillus</taxon>
        <taxon>Aspergillus subgen. Aspergillus</taxon>
    </lineage>
</organism>
<proteinExistence type="predicted"/>
<reference evidence="2" key="1">
    <citation type="submission" date="2021-01" db="EMBL/GenBank/DDBJ databases">
        <authorList>
            <consortium name="Aspergillus chevalieri M1 genome sequencing consortium"/>
            <person name="Kazuki M."/>
            <person name="Futagami T."/>
        </authorList>
    </citation>
    <scope>NUCLEOTIDE SEQUENCE</scope>
    <source>
        <strain evidence="2">M1</strain>
    </source>
</reference>
<feature type="region of interest" description="Disordered" evidence="1">
    <location>
        <begin position="99"/>
        <end position="120"/>
    </location>
</feature>
<reference evidence="2" key="2">
    <citation type="submission" date="2021-02" db="EMBL/GenBank/DDBJ databases">
        <title>Aspergillus chevalieri M1 genome sequence.</title>
        <authorList>
            <person name="Kadooka C."/>
            <person name="Mori K."/>
            <person name="Futagami T."/>
        </authorList>
    </citation>
    <scope>NUCLEOTIDE SEQUENCE</scope>
    <source>
        <strain evidence="2">M1</strain>
    </source>
</reference>
<evidence type="ECO:0000313" key="3">
    <source>
        <dbReference type="Proteomes" id="UP000637239"/>
    </source>
</evidence>
<dbReference type="Proteomes" id="UP000637239">
    <property type="component" value="Chromosome 1"/>
</dbReference>
<dbReference type="AlphaFoldDB" id="A0A7R7VEX3"/>
<protein>
    <submittedName>
        <fullName evidence="2">Uncharacterized protein</fullName>
    </submittedName>
</protein>
<dbReference type="InterPro" id="IPR027417">
    <property type="entry name" value="P-loop_NTPase"/>
</dbReference>
<dbReference type="SUPFAM" id="SSF52540">
    <property type="entry name" value="P-loop containing nucleoside triphosphate hydrolases"/>
    <property type="match status" value="1"/>
</dbReference>
<dbReference type="RefSeq" id="XP_043132072.1">
    <property type="nucleotide sequence ID" value="XM_043284986.1"/>
</dbReference>
<dbReference type="GeneID" id="66977909"/>
<accession>A0A7R7VEX3</accession>